<organism evidence="2 3">
    <name type="scientific">Crepidotus variabilis</name>
    <dbReference type="NCBI Taxonomy" id="179855"/>
    <lineage>
        <taxon>Eukaryota</taxon>
        <taxon>Fungi</taxon>
        <taxon>Dikarya</taxon>
        <taxon>Basidiomycota</taxon>
        <taxon>Agaricomycotina</taxon>
        <taxon>Agaricomycetes</taxon>
        <taxon>Agaricomycetidae</taxon>
        <taxon>Agaricales</taxon>
        <taxon>Agaricineae</taxon>
        <taxon>Crepidotaceae</taxon>
        <taxon>Crepidotus</taxon>
    </lineage>
</organism>
<accession>A0A9P6E5N6</accession>
<keyword evidence="3" id="KW-1185">Reference proteome</keyword>
<sequence>MKRTRGDREIHEASSRFDIKVREEASVLLWYIWREKREEYANLQSCTTALQNDDELYCALKAAHLKGEYNEIREWRKSHVSSSFERDAEIENDVQLFLNKLKPSLRKLVLGEIILPVWVPAIDELDAGTLDRLANLRIPCIKGKPNLLLHDLGTFSQDSVLDRRLKNIFMPNNHTFLVNTSGSGKTRLLFEGLCSNWGFYLTSLVDSSGLSSSDVHNSIQTHVPEAKEFRRVLPPAGSSAYENALQTNKNIASRVFRQILLARLMIFDLFLDNVVQKEEHDAQMYRKQWLLLQLQPSFVHPEVWDVFEGLSCKLAKASDAFINFTTTTLLRKVRSLCALFEPPPPSLSSTPSTSTPPSPHPLPTSSTSQLPFFCVLDEAQHAATQLTTSFRSSHSDSHRPILREIISAWEQQTAGHGVFMVVAGTGISKDVVDQAIASAIMKESRYRWCSDTGAFEGEEGKEEQKLYLERYVGRDWLEREAGRRLMERMWYWLHGRYRFTSGYVAELVFNGLRRPHGLLNAYIQHFTHFNVTDAASFVLEEDTTPLPVLSLYKPDFEKLKKNSDMLSTIHHLTSHYLMRSTLPTLGSDEATYVEYGYARFIDSATKSVVVDEPLILSAAMNWIGDTSYWTLARAVQKHEKESNGFENYIAFCLDKIFSASEAGKRRIEDVFTFATGRKPGWADQEGELVSIHRTGSGTLEDSPVRHSAFQGPSATLGTNGTSAEETSCWLQHSSPTPLLFPHNAMGPDLVFVLRLSGGSLIWVVLQAKYCARKEGKLARESLRQAVKSVTPSCFWLDKNGDPFSPSTNPEIIEKTTQSLLALPKRQQADAGRYSLLRVIVSFPADSDLKRCLHEDPDKDGHPIASLNMKLVKQITSKLSPKDFLQGLEDGISRGALGRGKRNRTDGSKSTSRPKKKIKLS</sequence>
<dbReference type="Proteomes" id="UP000807306">
    <property type="component" value="Unassembled WGS sequence"/>
</dbReference>
<feature type="region of interest" description="Disordered" evidence="1">
    <location>
        <begin position="889"/>
        <end position="920"/>
    </location>
</feature>
<evidence type="ECO:0000313" key="3">
    <source>
        <dbReference type="Proteomes" id="UP000807306"/>
    </source>
</evidence>
<dbReference type="AlphaFoldDB" id="A0A9P6E5N6"/>
<evidence type="ECO:0000313" key="2">
    <source>
        <dbReference type="EMBL" id="KAF9522898.1"/>
    </source>
</evidence>
<dbReference type="EMBL" id="MU157931">
    <property type="protein sequence ID" value="KAF9522898.1"/>
    <property type="molecule type" value="Genomic_DNA"/>
</dbReference>
<dbReference type="OrthoDB" id="2393824at2759"/>
<feature type="region of interest" description="Disordered" evidence="1">
    <location>
        <begin position="344"/>
        <end position="366"/>
    </location>
</feature>
<proteinExistence type="predicted"/>
<protein>
    <submittedName>
        <fullName evidence="2">Uncharacterized protein</fullName>
    </submittedName>
</protein>
<gene>
    <name evidence="2" type="ORF">CPB83DRAFT_776352</name>
</gene>
<name>A0A9P6E5N6_9AGAR</name>
<evidence type="ECO:0000256" key="1">
    <source>
        <dbReference type="SAM" id="MobiDB-lite"/>
    </source>
</evidence>
<comment type="caution">
    <text evidence="2">The sequence shown here is derived from an EMBL/GenBank/DDBJ whole genome shotgun (WGS) entry which is preliminary data.</text>
</comment>
<reference evidence="2" key="1">
    <citation type="submission" date="2020-11" db="EMBL/GenBank/DDBJ databases">
        <authorList>
            <consortium name="DOE Joint Genome Institute"/>
            <person name="Ahrendt S."/>
            <person name="Riley R."/>
            <person name="Andreopoulos W."/>
            <person name="Labutti K."/>
            <person name="Pangilinan J."/>
            <person name="Ruiz-Duenas F.J."/>
            <person name="Barrasa J.M."/>
            <person name="Sanchez-Garcia M."/>
            <person name="Camarero S."/>
            <person name="Miyauchi S."/>
            <person name="Serrano A."/>
            <person name="Linde D."/>
            <person name="Babiker R."/>
            <person name="Drula E."/>
            <person name="Ayuso-Fernandez I."/>
            <person name="Pacheco R."/>
            <person name="Padilla G."/>
            <person name="Ferreira P."/>
            <person name="Barriuso J."/>
            <person name="Kellner H."/>
            <person name="Castanera R."/>
            <person name="Alfaro M."/>
            <person name="Ramirez L."/>
            <person name="Pisabarro A.G."/>
            <person name="Kuo A."/>
            <person name="Tritt A."/>
            <person name="Lipzen A."/>
            <person name="He G."/>
            <person name="Yan M."/>
            <person name="Ng V."/>
            <person name="Cullen D."/>
            <person name="Martin F."/>
            <person name="Rosso M.-N."/>
            <person name="Henrissat B."/>
            <person name="Hibbett D."/>
            <person name="Martinez A.T."/>
            <person name="Grigoriev I.V."/>
        </authorList>
    </citation>
    <scope>NUCLEOTIDE SEQUENCE</scope>
    <source>
        <strain evidence="2">CBS 506.95</strain>
    </source>
</reference>
<feature type="compositionally biased region" description="Basic residues" evidence="1">
    <location>
        <begin position="911"/>
        <end position="920"/>
    </location>
</feature>